<gene>
    <name evidence="3" type="ORF">TVAG_187940</name>
</gene>
<feature type="coiled-coil region" evidence="1">
    <location>
        <begin position="29"/>
        <end position="147"/>
    </location>
</feature>
<dbReference type="OrthoDB" id="10663965at2759"/>
<dbReference type="SMR" id="A2DV16"/>
<reference evidence="3" key="1">
    <citation type="submission" date="2006-10" db="EMBL/GenBank/DDBJ databases">
        <authorList>
            <person name="Amadeo P."/>
            <person name="Zhao Q."/>
            <person name="Wortman J."/>
            <person name="Fraser-Liggett C."/>
            <person name="Carlton J."/>
        </authorList>
    </citation>
    <scope>NUCLEOTIDE SEQUENCE</scope>
    <source>
        <strain evidence="3">G3</strain>
    </source>
</reference>
<name>A2DV16_TRIV3</name>
<protein>
    <submittedName>
        <fullName evidence="3">Uncharacterized protein</fullName>
    </submittedName>
</protein>
<dbReference type="eggNOG" id="KOG1836">
    <property type="taxonomic scope" value="Eukaryota"/>
</dbReference>
<evidence type="ECO:0000313" key="3">
    <source>
        <dbReference type="EMBL" id="EAY15743.1"/>
    </source>
</evidence>
<feature type="region of interest" description="Disordered" evidence="2">
    <location>
        <begin position="685"/>
        <end position="705"/>
    </location>
</feature>
<reference evidence="3" key="2">
    <citation type="journal article" date="2007" name="Science">
        <title>Draft genome sequence of the sexually transmitted pathogen Trichomonas vaginalis.</title>
        <authorList>
            <person name="Carlton J.M."/>
            <person name="Hirt R.P."/>
            <person name="Silva J.C."/>
            <person name="Delcher A.L."/>
            <person name="Schatz M."/>
            <person name="Zhao Q."/>
            <person name="Wortman J.R."/>
            <person name="Bidwell S.L."/>
            <person name="Alsmark U.C.M."/>
            <person name="Besteiro S."/>
            <person name="Sicheritz-Ponten T."/>
            <person name="Noel C.J."/>
            <person name="Dacks J.B."/>
            <person name="Foster P.G."/>
            <person name="Simillion C."/>
            <person name="Van de Peer Y."/>
            <person name="Miranda-Saavedra D."/>
            <person name="Barton G.J."/>
            <person name="Westrop G.D."/>
            <person name="Mueller S."/>
            <person name="Dessi D."/>
            <person name="Fiori P.L."/>
            <person name="Ren Q."/>
            <person name="Paulsen I."/>
            <person name="Zhang H."/>
            <person name="Bastida-Corcuera F.D."/>
            <person name="Simoes-Barbosa A."/>
            <person name="Brown M.T."/>
            <person name="Hayes R.D."/>
            <person name="Mukherjee M."/>
            <person name="Okumura C.Y."/>
            <person name="Schneider R."/>
            <person name="Smith A.J."/>
            <person name="Vanacova S."/>
            <person name="Villalvazo M."/>
            <person name="Haas B.J."/>
            <person name="Pertea M."/>
            <person name="Feldblyum T.V."/>
            <person name="Utterback T.R."/>
            <person name="Shu C.L."/>
            <person name="Osoegawa K."/>
            <person name="de Jong P.J."/>
            <person name="Hrdy I."/>
            <person name="Horvathova L."/>
            <person name="Zubacova Z."/>
            <person name="Dolezal P."/>
            <person name="Malik S.B."/>
            <person name="Logsdon J.M. Jr."/>
            <person name="Henze K."/>
            <person name="Gupta A."/>
            <person name="Wang C.C."/>
            <person name="Dunne R.L."/>
            <person name="Upcroft J.A."/>
            <person name="Upcroft P."/>
            <person name="White O."/>
            <person name="Salzberg S.L."/>
            <person name="Tang P."/>
            <person name="Chiu C.-H."/>
            <person name="Lee Y.-S."/>
            <person name="Embley T.M."/>
            <person name="Coombs G.H."/>
            <person name="Mottram J.C."/>
            <person name="Tachezy J."/>
            <person name="Fraser-Liggett C.M."/>
            <person name="Johnson P.J."/>
        </authorList>
    </citation>
    <scope>NUCLEOTIDE SEQUENCE [LARGE SCALE GENOMIC DNA]</scope>
    <source>
        <strain evidence="3">G3</strain>
    </source>
</reference>
<feature type="coiled-coil region" evidence="1">
    <location>
        <begin position="350"/>
        <end position="384"/>
    </location>
</feature>
<dbReference type="VEuPathDB" id="TrichDB:TVAGG3_0940570"/>
<sequence length="876" mass="101045">MDEIDLSSCSFSEDMDENIPDDTIDAPDIQNLQLENSRLQEINSQLQTSIEGLKNQLKEALDAANATKGILNQLQTLKSQLNEANEKNSQLTQQVNDLASDGNNASNRNVQQIAALESERDQINEELRVMTEQRNKLRADKQSLKMEIDEKSLVIEELYGKVEKSKLFKKKMQAKTTEFANAITTLQGQLESTQLELQKEQNEKTTLNQDIDSLKIKINEQNQTINDLNNQIATLKEHLETKDNAFSQIEEQFNSQCTEIEDMTKEKQRIIILLQKQSSALATSEYKIESLQKEIQMINNKNNQKATRTVAKNTEILELKIPFEGEIGDNCERIVKQIQFQPMQRVQMILNEAGTYINELECELKELKNSHDQILKEVQNYQDTAETWRQIVAAVSENLRQLAKCNENEEFTEFMTQKCGEIDPLIRERVMGDQHFISNDFFFSDDITKKKTEIQTIADQSDTTFAILTSQFLSNVYLRQQIASKNVIQAQPATDSTSQVNVVERSLPTNEVSAAVSTFDDGQMTFQELKDKLQKTTKTANQLKAQLRKSQNAQMELQKADNDQKQQIAQLQIQRDDLKSQLDVANMKLQVAQTTKMTDENSPTVTKEIIEKMKETDEKRKLDMKKLEDELRLKTEECNTLSMLLKKTQVENTTSIVTKNKQIKRQEESFRREIETLNDQIASIAQESEEKRKRQRRKEKQLEQQHQAIIKEMQQSFDSSKQVLNQTIEQLKEKAQTANETTQKVLQQMSQIEQQNQQLKNENTQLNTAVKKIQSEMNTLKNQVNKEKQQLNGQLAAQTMVFEAKMQKASKEANANAEKRVNNFLEIIKESLGSMYDFDEDFDEESLHQLVEMVKNDLDKLNYFQTEATKFTSDKK</sequence>
<evidence type="ECO:0000313" key="4">
    <source>
        <dbReference type="Proteomes" id="UP000001542"/>
    </source>
</evidence>
<feature type="coiled-coil region" evidence="1">
    <location>
        <begin position="183"/>
        <end position="308"/>
    </location>
</feature>
<organism evidence="3 4">
    <name type="scientific">Trichomonas vaginalis (strain ATCC PRA-98 / G3)</name>
    <dbReference type="NCBI Taxonomy" id="412133"/>
    <lineage>
        <taxon>Eukaryota</taxon>
        <taxon>Metamonada</taxon>
        <taxon>Parabasalia</taxon>
        <taxon>Trichomonadida</taxon>
        <taxon>Trichomonadidae</taxon>
        <taxon>Trichomonas</taxon>
    </lineage>
</organism>
<dbReference type="KEGG" id="tva:4773750"/>
<keyword evidence="4" id="KW-1185">Reference proteome</keyword>
<evidence type="ECO:0000256" key="2">
    <source>
        <dbReference type="SAM" id="MobiDB-lite"/>
    </source>
</evidence>
<keyword evidence="1" id="KW-0175">Coiled coil</keyword>
<evidence type="ECO:0000256" key="1">
    <source>
        <dbReference type="SAM" id="Coils"/>
    </source>
</evidence>
<dbReference type="VEuPathDB" id="TrichDB:TVAG_187940"/>
<dbReference type="STRING" id="5722.A2DV16"/>
<dbReference type="AlphaFoldDB" id="A2DV16"/>
<dbReference type="RefSeq" id="XP_001327966.1">
    <property type="nucleotide sequence ID" value="XM_001327931.1"/>
</dbReference>
<proteinExistence type="predicted"/>
<dbReference type="InParanoid" id="A2DV16"/>
<accession>A2DV16</accession>
<dbReference type="EMBL" id="DS113251">
    <property type="protein sequence ID" value="EAY15743.1"/>
    <property type="molecule type" value="Genomic_DNA"/>
</dbReference>
<dbReference type="Proteomes" id="UP000001542">
    <property type="component" value="Unassembled WGS sequence"/>
</dbReference>